<organism evidence="1">
    <name type="scientific">marine sediment metagenome</name>
    <dbReference type="NCBI Taxonomy" id="412755"/>
    <lineage>
        <taxon>unclassified sequences</taxon>
        <taxon>metagenomes</taxon>
        <taxon>ecological metagenomes</taxon>
    </lineage>
</organism>
<comment type="caution">
    <text evidence="1">The sequence shown here is derived from an EMBL/GenBank/DDBJ whole genome shotgun (WGS) entry which is preliminary data.</text>
</comment>
<gene>
    <name evidence="1" type="ORF">LCGC14_1012760</name>
</gene>
<dbReference type="AlphaFoldDB" id="A0A0F9NL96"/>
<sequence length="176" mass="19444">MDLGFEQLLAEHQQEFSEAEVFDNWMPPVGTYVVSITKFDSGQGSKNDMNLLWWKPTCMIEDVQLEINGKTFTIFYSTKACGIFKGAARVISEDATLNDIVEAHKVFEKSVGIVAEVEILITVAKNGKEYKNCYFRRILKTTASSADVDQAPVEGQAVEAPVDAPLPEPVEAPPVV</sequence>
<name>A0A0F9NL96_9ZZZZ</name>
<protein>
    <recommendedName>
        <fullName evidence="2">DUF669 domain-containing protein</fullName>
    </recommendedName>
</protein>
<reference evidence="1" key="1">
    <citation type="journal article" date="2015" name="Nature">
        <title>Complex archaea that bridge the gap between prokaryotes and eukaryotes.</title>
        <authorList>
            <person name="Spang A."/>
            <person name="Saw J.H."/>
            <person name="Jorgensen S.L."/>
            <person name="Zaremba-Niedzwiedzka K."/>
            <person name="Martijn J."/>
            <person name="Lind A.E."/>
            <person name="van Eijk R."/>
            <person name="Schleper C."/>
            <person name="Guy L."/>
            <person name="Ettema T.J."/>
        </authorList>
    </citation>
    <scope>NUCLEOTIDE SEQUENCE</scope>
</reference>
<dbReference type="EMBL" id="LAZR01003991">
    <property type="protein sequence ID" value="KKN12802.1"/>
    <property type="molecule type" value="Genomic_DNA"/>
</dbReference>
<proteinExistence type="predicted"/>
<evidence type="ECO:0000313" key="1">
    <source>
        <dbReference type="EMBL" id="KKN12802.1"/>
    </source>
</evidence>
<accession>A0A0F9NL96</accession>
<evidence type="ECO:0008006" key="2">
    <source>
        <dbReference type="Google" id="ProtNLM"/>
    </source>
</evidence>